<evidence type="ECO:0000256" key="2">
    <source>
        <dbReference type="SAM" id="MobiDB-lite"/>
    </source>
</evidence>
<dbReference type="PANTHER" id="PTHR37293:SF5">
    <property type="entry name" value="DNA REPLICATION PROTEIN"/>
    <property type="match status" value="1"/>
</dbReference>
<sequence>MAGWIKIHRKIIDHWIWTDSKRLKWWMDLLLLTNHSDKKVMLGGKLVVLKRGSFHTSELKLSERWNVSRNTVRNYLNALEKDNMITTKKTKNGTTIKVHNYDVYQGKEETKKQMIEQQSEQDTEQQTIQQTEQQSKQIIEQQTEQQTIQQTEQQSEQIIEQQTEQKKDNRLNKSLNKTKELKNIKNDKNDKKEKKEKEEKNNYKAFDFFQDNGFGFITQYIVEDINYYLDAFCQDSDEILIAALKIAKDRNKVNWGYAKSILNSWLQMNLNNYDQIKAYEAQYKATKKMQNKQKENYKSKEKTPSWLTNQNQNIVVEVDEEFEKDRAEFFKKLNAHWGD</sequence>
<protein>
    <submittedName>
        <fullName evidence="4">DnaD domain protein</fullName>
    </submittedName>
</protein>
<dbReference type="SUPFAM" id="SSF158499">
    <property type="entry name" value="DnaD domain-like"/>
    <property type="match status" value="1"/>
</dbReference>
<evidence type="ECO:0000313" key="5">
    <source>
        <dbReference type="Proteomes" id="UP000044616"/>
    </source>
</evidence>
<dbReference type="RefSeq" id="WP_047528842.1">
    <property type="nucleotide sequence ID" value="NZ_CCEH01000001.1"/>
</dbReference>
<proteinExistence type="inferred from homology"/>
<dbReference type="NCBIfam" id="TIGR01446">
    <property type="entry name" value="DnaD_dom"/>
    <property type="match status" value="1"/>
</dbReference>
<dbReference type="InterPro" id="IPR036388">
    <property type="entry name" value="WH-like_DNA-bd_sf"/>
</dbReference>
<evidence type="ECO:0000256" key="1">
    <source>
        <dbReference type="ARBA" id="ARBA00093462"/>
    </source>
</evidence>
<dbReference type="Gene3D" id="1.10.10.10">
    <property type="entry name" value="Winged helix-like DNA-binding domain superfamily/Winged helix DNA-binding domain"/>
    <property type="match status" value="1"/>
</dbReference>
<evidence type="ECO:0000313" key="4">
    <source>
        <dbReference type="EMBL" id="CDR26548.1"/>
    </source>
</evidence>
<dbReference type="InterPro" id="IPR036390">
    <property type="entry name" value="WH_DNA-bd_sf"/>
</dbReference>
<dbReference type="EMBL" id="CCEH01000001">
    <property type="protein sequence ID" value="CDR26548.1"/>
    <property type="molecule type" value="Genomic_DNA"/>
</dbReference>
<dbReference type="Pfam" id="PF07261">
    <property type="entry name" value="DnaB_2"/>
    <property type="match status" value="1"/>
</dbReference>
<feature type="compositionally biased region" description="Basic and acidic residues" evidence="2">
    <location>
        <begin position="163"/>
        <end position="198"/>
    </location>
</feature>
<dbReference type="Gene3D" id="1.10.10.630">
    <property type="entry name" value="DnaD domain-like"/>
    <property type="match status" value="1"/>
</dbReference>
<feature type="region of interest" description="Disordered" evidence="2">
    <location>
        <begin position="159"/>
        <end position="198"/>
    </location>
</feature>
<dbReference type="InterPro" id="IPR053162">
    <property type="entry name" value="DnaD"/>
</dbReference>
<dbReference type="AlphaFoldDB" id="A0A077UHL1"/>
<reference evidence="4 5" key="1">
    <citation type="submission" date="2014-05" db="EMBL/GenBank/DDBJ databases">
        <authorList>
            <person name="Aslett A.Martin."/>
            <person name="De Silva Nishadi"/>
        </authorList>
    </citation>
    <scope>NUCLEOTIDE SEQUENCE [LARGE SCALE GENOMIC DNA]</scope>
</reference>
<name>A0A077UHL1_9STAP</name>
<dbReference type="PANTHER" id="PTHR37293">
    <property type="entry name" value="PHAGE REPLICATION PROTEIN-RELATED"/>
    <property type="match status" value="1"/>
</dbReference>
<dbReference type="InterPro" id="IPR034829">
    <property type="entry name" value="DnaD-like_sf"/>
</dbReference>
<dbReference type="SUPFAM" id="SSF46785">
    <property type="entry name" value="Winged helix' DNA-binding domain"/>
    <property type="match status" value="1"/>
</dbReference>
<comment type="similarity">
    <text evidence="1">Belongs to the DnaB/DnaD family.</text>
</comment>
<evidence type="ECO:0000259" key="3">
    <source>
        <dbReference type="Pfam" id="PF07261"/>
    </source>
</evidence>
<accession>A0A077UHL1</accession>
<organism evidence="4 5">
    <name type="scientific">Staphylococcus schweitzeri</name>
    <dbReference type="NCBI Taxonomy" id="1654388"/>
    <lineage>
        <taxon>Bacteria</taxon>
        <taxon>Bacillati</taxon>
        <taxon>Bacillota</taxon>
        <taxon>Bacilli</taxon>
        <taxon>Bacillales</taxon>
        <taxon>Staphylococcaceae</taxon>
        <taxon>Staphylococcus</taxon>
    </lineage>
</organism>
<feature type="domain" description="DnaB/C C-terminal" evidence="3">
    <location>
        <begin position="206"/>
        <end position="280"/>
    </location>
</feature>
<dbReference type="InterPro" id="IPR006343">
    <property type="entry name" value="DnaB/C_C"/>
</dbReference>
<gene>
    <name evidence="4" type="ORF">ERS140147_00062</name>
</gene>
<dbReference type="Proteomes" id="UP000044616">
    <property type="component" value="Unassembled WGS sequence"/>
</dbReference>